<proteinExistence type="predicted"/>
<dbReference type="EMBL" id="CAJVQB010059086">
    <property type="protein sequence ID" value="CAG8838831.1"/>
    <property type="molecule type" value="Genomic_DNA"/>
</dbReference>
<reference evidence="1 2" key="1">
    <citation type="submission" date="2021-06" db="EMBL/GenBank/DDBJ databases">
        <authorList>
            <person name="Kallberg Y."/>
            <person name="Tangrot J."/>
            <person name="Rosling A."/>
        </authorList>
    </citation>
    <scope>NUCLEOTIDE SEQUENCE [LARGE SCALE GENOMIC DNA]</scope>
    <source>
        <strain evidence="1 2">120-4 pot B 10/14</strain>
    </source>
</reference>
<sequence>NLWYKKPNTLANRELPSNDKLLIVPTECSDDGKNSLDNDYNNRNEENDNTIQTIDLSTIETWKKQFINID</sequence>
<comment type="caution">
    <text evidence="1">The sequence shown here is derived from an EMBL/GenBank/DDBJ whole genome shotgun (WGS) entry which is preliminary data.</text>
</comment>
<name>A0ABN7WRE6_GIGMA</name>
<gene>
    <name evidence="1" type="ORF">GMARGA_LOCUS34168</name>
</gene>
<evidence type="ECO:0000313" key="2">
    <source>
        <dbReference type="Proteomes" id="UP000789901"/>
    </source>
</evidence>
<organism evidence="1 2">
    <name type="scientific">Gigaspora margarita</name>
    <dbReference type="NCBI Taxonomy" id="4874"/>
    <lineage>
        <taxon>Eukaryota</taxon>
        <taxon>Fungi</taxon>
        <taxon>Fungi incertae sedis</taxon>
        <taxon>Mucoromycota</taxon>
        <taxon>Glomeromycotina</taxon>
        <taxon>Glomeromycetes</taxon>
        <taxon>Diversisporales</taxon>
        <taxon>Gigasporaceae</taxon>
        <taxon>Gigaspora</taxon>
    </lineage>
</organism>
<protein>
    <submittedName>
        <fullName evidence="1">38712_t:CDS:1</fullName>
    </submittedName>
</protein>
<keyword evidence="2" id="KW-1185">Reference proteome</keyword>
<accession>A0ABN7WRE6</accession>
<feature type="non-terminal residue" evidence="1">
    <location>
        <position position="1"/>
    </location>
</feature>
<evidence type="ECO:0000313" key="1">
    <source>
        <dbReference type="EMBL" id="CAG8838831.1"/>
    </source>
</evidence>
<dbReference type="Proteomes" id="UP000789901">
    <property type="component" value="Unassembled WGS sequence"/>
</dbReference>